<name>A0A016XHQ6_9BURK</name>
<dbReference type="PANTHER" id="PTHR30481">
    <property type="entry name" value="DNA ADENINE METHYLASE"/>
    <property type="match status" value="1"/>
</dbReference>
<dbReference type="GO" id="GO:0006298">
    <property type="term" value="P:mismatch repair"/>
    <property type="evidence" value="ECO:0007669"/>
    <property type="project" value="TreeGrafter"/>
</dbReference>
<dbReference type="RefSeq" id="WP_051509671.1">
    <property type="nucleotide sequence ID" value="NZ_JEMG01000001.1"/>
</dbReference>
<evidence type="ECO:0000256" key="3">
    <source>
        <dbReference type="ARBA" id="ARBA00022691"/>
    </source>
</evidence>
<dbReference type="EMBL" id="JEMG01000001">
    <property type="protein sequence ID" value="EYC51440.1"/>
    <property type="molecule type" value="Genomic_DNA"/>
</dbReference>
<accession>A0A016XHQ6</accession>
<dbReference type="eggNOG" id="COG0338">
    <property type="taxonomic scope" value="Bacteria"/>
</dbReference>
<keyword evidence="2 4" id="KW-0808">Transferase</keyword>
<dbReference type="GO" id="GO:1904047">
    <property type="term" value="F:S-adenosyl-L-methionine binding"/>
    <property type="evidence" value="ECO:0007669"/>
    <property type="project" value="TreeGrafter"/>
</dbReference>
<dbReference type="Gene3D" id="3.40.50.150">
    <property type="entry name" value="Vaccinia Virus protein VP39"/>
    <property type="match status" value="2"/>
</dbReference>
<dbReference type="PRINTS" id="PR00505">
    <property type="entry name" value="D12N6MTFRASE"/>
</dbReference>
<dbReference type="GO" id="GO:0009307">
    <property type="term" value="P:DNA restriction-modification system"/>
    <property type="evidence" value="ECO:0007669"/>
    <property type="project" value="InterPro"/>
</dbReference>
<dbReference type="GO" id="GO:0009007">
    <property type="term" value="F:site-specific DNA-methyltransferase (adenine-specific) activity"/>
    <property type="evidence" value="ECO:0007669"/>
    <property type="project" value="UniProtKB-EC"/>
</dbReference>
<evidence type="ECO:0000256" key="1">
    <source>
        <dbReference type="ARBA" id="ARBA00022603"/>
    </source>
</evidence>
<dbReference type="InterPro" id="IPR012327">
    <property type="entry name" value="MeTrfase_D12"/>
</dbReference>
<dbReference type="AlphaFoldDB" id="A0A016XHQ6"/>
<proteinExistence type="predicted"/>
<dbReference type="SUPFAM" id="SSF53335">
    <property type="entry name" value="S-adenosyl-L-methionine-dependent methyltransferases"/>
    <property type="match status" value="1"/>
</dbReference>
<keyword evidence="3" id="KW-0949">S-adenosyl-L-methionine</keyword>
<organism evidence="4 5">
    <name type="scientific">Hylemonella gracilis str. Niagara R</name>
    <dbReference type="NCBI Taxonomy" id="1458275"/>
    <lineage>
        <taxon>Bacteria</taxon>
        <taxon>Pseudomonadati</taxon>
        <taxon>Pseudomonadota</taxon>
        <taxon>Betaproteobacteria</taxon>
        <taxon>Burkholderiales</taxon>
        <taxon>Comamonadaceae</taxon>
        <taxon>Hylemonella</taxon>
    </lineage>
</organism>
<evidence type="ECO:0000256" key="2">
    <source>
        <dbReference type="ARBA" id="ARBA00022679"/>
    </source>
</evidence>
<evidence type="ECO:0000313" key="5">
    <source>
        <dbReference type="Proteomes" id="UP000023268"/>
    </source>
</evidence>
<dbReference type="Pfam" id="PF02086">
    <property type="entry name" value="MethyltransfD12"/>
    <property type="match status" value="1"/>
</dbReference>
<dbReference type="OrthoDB" id="9805629at2"/>
<sequence length="292" mass="32472">MTEITRPALRYHGAKFRLAPWLLQFMPTHRRYVESFGGAAGVLIRKPRSHAEVYNDLDGEVASFFRILRNPETRAQLIEAVALTPYSRAEFDAAYLPADEPIEQARRLAVRAMMGFGSAGATKGVTGFRSDTARNGNISAHIWAQYPDNLAAVGLRFEGVLIENRDAISVMQGHDCPQTLHLVDPPYVIGERSMRASSRYYRHEMTDAQHSELLRVVQHLQGRVMVCGYDSELYSDTLTAARGWSRRVRQVAASGPRGSVERTECVWLSPALMAALNAGTTTAPQLELLEIA</sequence>
<comment type="caution">
    <text evidence="4">The sequence shown here is derived from an EMBL/GenBank/DDBJ whole genome shotgun (WGS) entry which is preliminary data.</text>
</comment>
<dbReference type="Proteomes" id="UP000023268">
    <property type="component" value="Unassembled WGS sequence"/>
</dbReference>
<protein>
    <submittedName>
        <fullName evidence="4">DNA methyltransferase</fullName>
    </submittedName>
</protein>
<dbReference type="PANTHER" id="PTHR30481:SF4">
    <property type="entry name" value="SITE-SPECIFIC DNA-METHYLTRANSFERASE (ADENINE-SPECIFIC)"/>
    <property type="match status" value="1"/>
</dbReference>
<dbReference type="STRING" id="1458275.AZ34_10365"/>
<evidence type="ECO:0000313" key="4">
    <source>
        <dbReference type="EMBL" id="EYC51440.1"/>
    </source>
</evidence>
<dbReference type="InterPro" id="IPR029063">
    <property type="entry name" value="SAM-dependent_MTases_sf"/>
</dbReference>
<keyword evidence="1 4" id="KW-0489">Methyltransferase</keyword>
<dbReference type="GO" id="GO:0032259">
    <property type="term" value="P:methylation"/>
    <property type="evidence" value="ECO:0007669"/>
    <property type="project" value="UniProtKB-KW"/>
</dbReference>
<gene>
    <name evidence="4" type="ORF">AZ34_10365</name>
</gene>
<reference evidence="4 5" key="1">
    <citation type="submission" date="2014-02" db="EMBL/GenBank/DDBJ databases">
        <title>Draft Genome of Hylemonella gracilis isolated from the Niagara River.</title>
        <authorList>
            <person name="Pawlowski D.R."/>
            <person name="Koudelka G.B."/>
        </authorList>
    </citation>
    <scope>NUCLEOTIDE SEQUENCE [LARGE SCALE GENOMIC DNA]</scope>
    <source>
        <strain evidence="4 5">Niagara R</strain>
    </source>
</reference>
<dbReference type="GO" id="GO:0043565">
    <property type="term" value="F:sequence-specific DNA binding"/>
    <property type="evidence" value="ECO:0007669"/>
    <property type="project" value="TreeGrafter"/>
</dbReference>